<keyword evidence="3" id="KW-0808">Transferase</keyword>
<evidence type="ECO:0000256" key="3">
    <source>
        <dbReference type="ARBA" id="ARBA00022679"/>
    </source>
</evidence>
<evidence type="ECO:0000256" key="4">
    <source>
        <dbReference type="ARBA" id="ARBA00022692"/>
    </source>
</evidence>
<dbReference type="RefSeq" id="WP_203716489.1">
    <property type="nucleotide sequence ID" value="NZ_BONE01000046.1"/>
</dbReference>
<proteinExistence type="predicted"/>
<dbReference type="Proteomes" id="UP000604117">
    <property type="component" value="Unassembled WGS sequence"/>
</dbReference>
<protein>
    <recommendedName>
        <fullName evidence="9">Glycosyl transferase family 2</fullName>
    </recommendedName>
</protein>
<dbReference type="EMBL" id="BONE01000046">
    <property type="protein sequence ID" value="GIF75631.1"/>
    <property type="molecule type" value="Genomic_DNA"/>
</dbReference>
<dbReference type="InterPro" id="IPR008166">
    <property type="entry name" value="Glyco_transf_92"/>
</dbReference>
<keyword evidence="5" id="KW-1133">Transmembrane helix</keyword>
<reference evidence="7 8" key="1">
    <citation type="submission" date="2021-01" db="EMBL/GenBank/DDBJ databases">
        <title>Whole genome shotgun sequence of Asanoa siamensis NBRC 107932.</title>
        <authorList>
            <person name="Komaki H."/>
            <person name="Tamura T."/>
        </authorList>
    </citation>
    <scope>NUCLEOTIDE SEQUENCE [LARGE SCALE GENOMIC DNA]</scope>
    <source>
        <strain evidence="7 8">NBRC 107932</strain>
    </source>
</reference>
<name>A0ABQ4CWF8_9ACTN</name>
<evidence type="ECO:0000256" key="2">
    <source>
        <dbReference type="ARBA" id="ARBA00022676"/>
    </source>
</evidence>
<evidence type="ECO:0000256" key="6">
    <source>
        <dbReference type="ARBA" id="ARBA00023136"/>
    </source>
</evidence>
<gene>
    <name evidence="7" type="ORF">Asi02nite_51490</name>
</gene>
<keyword evidence="8" id="KW-1185">Reference proteome</keyword>
<comment type="subcellular location">
    <subcellularLocation>
        <location evidence="1">Membrane</location>
        <topology evidence="1">Single-pass membrane protein</topology>
    </subcellularLocation>
</comment>
<comment type="caution">
    <text evidence="7">The sequence shown here is derived from an EMBL/GenBank/DDBJ whole genome shotgun (WGS) entry which is preliminary data.</text>
</comment>
<dbReference type="PANTHER" id="PTHR21461">
    <property type="entry name" value="GLYCOSYLTRANSFERASE FAMILY 92 PROTEIN"/>
    <property type="match status" value="1"/>
</dbReference>
<sequence length="289" mass="32683">MKLSVVAIARNETPYLLEWVAYQRVIGADRVIIYDNGHDVAGHRLLHALDRAGVITCVPWTGRFRHGPQVPAYEDALGRVRGTSDWVLFCDLDEFAVPVEATRLTDVLATVDDLDGMWLPWLIFGSSGELVHRPEPVIERFQWRQHADDDTVTPVKSVVRPARVVRPHLHVHHLETAAYANPLGERGFRLAGDGVSRRSAQLARGMNIVRIHHYMTKSRREWQAKVARGRADRGWADESVSREHDEFAQWNRNEVRDATALRFLPALRQQMAALAQLTAGEDTSAGARR</sequence>
<evidence type="ECO:0000313" key="8">
    <source>
        <dbReference type="Proteomes" id="UP000604117"/>
    </source>
</evidence>
<dbReference type="PANTHER" id="PTHR21461:SF69">
    <property type="entry name" value="GLYCOSYLTRANSFERASE FAMILY 92 PROTEIN"/>
    <property type="match status" value="1"/>
</dbReference>
<keyword evidence="2" id="KW-0328">Glycosyltransferase</keyword>
<keyword evidence="6" id="KW-0472">Membrane</keyword>
<accession>A0ABQ4CWF8</accession>
<organism evidence="7 8">
    <name type="scientific">Asanoa siamensis</name>
    <dbReference type="NCBI Taxonomy" id="926357"/>
    <lineage>
        <taxon>Bacteria</taxon>
        <taxon>Bacillati</taxon>
        <taxon>Actinomycetota</taxon>
        <taxon>Actinomycetes</taxon>
        <taxon>Micromonosporales</taxon>
        <taxon>Micromonosporaceae</taxon>
        <taxon>Asanoa</taxon>
    </lineage>
</organism>
<evidence type="ECO:0008006" key="9">
    <source>
        <dbReference type="Google" id="ProtNLM"/>
    </source>
</evidence>
<evidence type="ECO:0000256" key="5">
    <source>
        <dbReference type="ARBA" id="ARBA00022989"/>
    </source>
</evidence>
<dbReference type="Pfam" id="PF01697">
    <property type="entry name" value="Glyco_transf_92"/>
    <property type="match status" value="1"/>
</dbReference>
<evidence type="ECO:0000256" key="1">
    <source>
        <dbReference type="ARBA" id="ARBA00004167"/>
    </source>
</evidence>
<evidence type="ECO:0000313" key="7">
    <source>
        <dbReference type="EMBL" id="GIF75631.1"/>
    </source>
</evidence>
<keyword evidence="4" id="KW-0812">Transmembrane</keyword>